<dbReference type="EMBL" id="BMCH01000006">
    <property type="protein sequence ID" value="GGC36930.1"/>
    <property type="molecule type" value="Genomic_DNA"/>
</dbReference>
<keyword evidence="3" id="KW-1185">Reference proteome</keyword>
<proteinExistence type="predicted"/>
<feature type="transmembrane region" description="Helical" evidence="1">
    <location>
        <begin position="164"/>
        <end position="184"/>
    </location>
</feature>
<evidence type="ECO:0000313" key="2">
    <source>
        <dbReference type="EMBL" id="GGC36930.1"/>
    </source>
</evidence>
<reference evidence="3" key="1">
    <citation type="journal article" date="2019" name="Int. J. Syst. Evol. Microbiol.">
        <title>The Global Catalogue of Microorganisms (GCM) 10K type strain sequencing project: providing services to taxonomists for standard genome sequencing and annotation.</title>
        <authorList>
            <consortium name="The Broad Institute Genomics Platform"/>
            <consortium name="The Broad Institute Genome Sequencing Center for Infectious Disease"/>
            <person name="Wu L."/>
            <person name="Ma J."/>
        </authorList>
    </citation>
    <scope>NUCLEOTIDE SEQUENCE [LARGE SCALE GENOMIC DNA]</scope>
    <source>
        <strain evidence="3">CCM 7132</strain>
    </source>
</reference>
<name>A0ABQ1MG97_9PROT</name>
<dbReference type="Proteomes" id="UP000637769">
    <property type="component" value="Unassembled WGS sequence"/>
</dbReference>
<feature type="transmembrane region" description="Helical" evidence="1">
    <location>
        <begin position="139"/>
        <end position="158"/>
    </location>
</feature>
<keyword evidence="1" id="KW-0812">Transmembrane</keyword>
<dbReference type="RefSeq" id="WP_188426958.1">
    <property type="nucleotide sequence ID" value="NZ_BMCH01000006.1"/>
</dbReference>
<protein>
    <recommendedName>
        <fullName evidence="4">DUF3159 domain-containing protein</fullName>
    </recommendedName>
</protein>
<organism evidence="2 3">
    <name type="scientific">Asaia siamensis</name>
    <dbReference type="NCBI Taxonomy" id="110479"/>
    <lineage>
        <taxon>Bacteria</taxon>
        <taxon>Pseudomonadati</taxon>
        <taxon>Pseudomonadota</taxon>
        <taxon>Alphaproteobacteria</taxon>
        <taxon>Acetobacterales</taxon>
        <taxon>Acetobacteraceae</taxon>
        <taxon>Asaia</taxon>
    </lineage>
</organism>
<keyword evidence="1" id="KW-1133">Transmembrane helix</keyword>
<feature type="transmembrane region" description="Helical" evidence="1">
    <location>
        <begin position="91"/>
        <end position="118"/>
    </location>
</feature>
<feature type="transmembrane region" description="Helical" evidence="1">
    <location>
        <begin position="64"/>
        <end position="85"/>
    </location>
</feature>
<evidence type="ECO:0008006" key="4">
    <source>
        <dbReference type="Google" id="ProtNLM"/>
    </source>
</evidence>
<comment type="caution">
    <text evidence="2">The sequence shown here is derived from an EMBL/GenBank/DDBJ whole genome shotgun (WGS) entry which is preliminary data.</text>
</comment>
<sequence length="202" mass="22424">MCATRPLFDRLQNLRVLAGELGGLVLVWLGEATGLQSYALPATLALISLDAVSRWRMHVGFPTIWFVLNAMALSFGALSLIVTGRLSPEEFGALCAFLLALVFLIGSLTRVSLIQALAEQREGSGFGSETPFLDHFFRLYTRIWAGFFLIRGIYLLYLDTHPHDALTAGIVLKTSLIGMILLSFRGKTLYRRYAALRRARTV</sequence>
<gene>
    <name evidence="2" type="ORF">GCM10007207_23130</name>
</gene>
<evidence type="ECO:0000313" key="3">
    <source>
        <dbReference type="Proteomes" id="UP000637769"/>
    </source>
</evidence>
<evidence type="ECO:0000256" key="1">
    <source>
        <dbReference type="SAM" id="Phobius"/>
    </source>
</evidence>
<keyword evidence="1" id="KW-0472">Membrane</keyword>
<accession>A0ABQ1MG97</accession>